<accession>A0A9N9VLF7</accession>
<proteinExistence type="predicted"/>
<comment type="caution">
    <text evidence="1">The sequence shown here is derived from an EMBL/GenBank/DDBJ whole genome shotgun (WGS) entry which is preliminary data.</text>
</comment>
<evidence type="ECO:0000313" key="1">
    <source>
        <dbReference type="EMBL" id="CAH0025489.1"/>
    </source>
</evidence>
<evidence type="ECO:0000313" key="2">
    <source>
        <dbReference type="Proteomes" id="UP000696573"/>
    </source>
</evidence>
<reference evidence="1" key="1">
    <citation type="submission" date="2021-10" db="EMBL/GenBank/DDBJ databases">
        <authorList>
            <person name="Piombo E."/>
        </authorList>
    </citation>
    <scope>NUCLEOTIDE SEQUENCE</scope>
</reference>
<dbReference type="EMBL" id="CABFNQ020000710">
    <property type="protein sequence ID" value="CAH0025489.1"/>
    <property type="molecule type" value="Genomic_DNA"/>
</dbReference>
<gene>
    <name evidence="1" type="ORF">CRHIZ90672A_00008280</name>
</gene>
<name>A0A9N9VLF7_9HYPO</name>
<protein>
    <submittedName>
        <fullName evidence="1">Uncharacterized protein</fullName>
    </submittedName>
</protein>
<dbReference type="AlphaFoldDB" id="A0A9N9VLF7"/>
<dbReference type="Proteomes" id="UP000696573">
    <property type="component" value="Unassembled WGS sequence"/>
</dbReference>
<organism evidence="1 2">
    <name type="scientific">Clonostachys rhizophaga</name>
    <dbReference type="NCBI Taxonomy" id="160324"/>
    <lineage>
        <taxon>Eukaryota</taxon>
        <taxon>Fungi</taxon>
        <taxon>Dikarya</taxon>
        <taxon>Ascomycota</taxon>
        <taxon>Pezizomycotina</taxon>
        <taxon>Sordariomycetes</taxon>
        <taxon>Hypocreomycetidae</taxon>
        <taxon>Hypocreales</taxon>
        <taxon>Bionectriaceae</taxon>
        <taxon>Clonostachys</taxon>
    </lineage>
</organism>
<keyword evidence="2" id="KW-1185">Reference proteome</keyword>
<sequence>MQEELGLAVRSRCTIIVRVFFSPTCMDPKAKLADLTKYAHSYKRLICLASLKIFRPNVEVTLRHFDWHGLYPSLRNYGLVSSYSRNI</sequence>